<evidence type="ECO:0000259" key="3">
    <source>
        <dbReference type="Pfam" id="PF00135"/>
    </source>
</evidence>
<comment type="caution">
    <text evidence="4">The sequence shown here is derived from an EMBL/GenBank/DDBJ whole genome shotgun (WGS) entry which is preliminary data.</text>
</comment>
<dbReference type="Proteomes" id="UP000191672">
    <property type="component" value="Unassembled WGS sequence"/>
</dbReference>
<dbReference type="InterPro" id="IPR050654">
    <property type="entry name" value="AChE-related_enzymes"/>
</dbReference>
<organism evidence="4 5">
    <name type="scientific">Penicillium antarcticum</name>
    <dbReference type="NCBI Taxonomy" id="416450"/>
    <lineage>
        <taxon>Eukaryota</taxon>
        <taxon>Fungi</taxon>
        <taxon>Dikarya</taxon>
        <taxon>Ascomycota</taxon>
        <taxon>Pezizomycotina</taxon>
        <taxon>Eurotiomycetes</taxon>
        <taxon>Eurotiomycetidae</taxon>
        <taxon>Eurotiales</taxon>
        <taxon>Aspergillaceae</taxon>
        <taxon>Penicillium</taxon>
    </lineage>
</organism>
<dbReference type="STRING" id="416450.A0A1V6QIT0"/>
<feature type="domain" description="Carboxylesterase type B" evidence="3">
    <location>
        <begin position="50"/>
        <end position="89"/>
    </location>
</feature>
<dbReference type="AlphaFoldDB" id="A0A1V6QIT0"/>
<proteinExistence type="inferred from homology"/>
<protein>
    <recommendedName>
        <fullName evidence="3">Carboxylesterase type B domain-containing protein</fullName>
    </recommendedName>
</protein>
<accession>A0A1V6QIT0</accession>
<evidence type="ECO:0000313" key="4">
    <source>
        <dbReference type="EMBL" id="OQD88902.1"/>
    </source>
</evidence>
<gene>
    <name evidence="4" type="ORF">PENANT_c003G03096</name>
</gene>
<dbReference type="InterPro" id="IPR029058">
    <property type="entry name" value="AB_hydrolase_fold"/>
</dbReference>
<dbReference type="InterPro" id="IPR002018">
    <property type="entry name" value="CarbesteraseB"/>
</dbReference>
<keyword evidence="2" id="KW-0378">Hydrolase</keyword>
<name>A0A1V6QIT0_9EURO</name>
<dbReference type="GO" id="GO:0052689">
    <property type="term" value="F:carboxylic ester hydrolase activity"/>
    <property type="evidence" value="ECO:0007669"/>
    <property type="project" value="TreeGrafter"/>
</dbReference>
<dbReference type="GO" id="GO:0072330">
    <property type="term" value="P:monocarboxylic acid biosynthetic process"/>
    <property type="evidence" value="ECO:0007669"/>
    <property type="project" value="UniProtKB-ARBA"/>
</dbReference>
<comment type="similarity">
    <text evidence="1">Belongs to the type-B carboxylesterase/lipase family.</text>
</comment>
<dbReference type="PANTHER" id="PTHR43918:SF4">
    <property type="entry name" value="CARBOXYLIC ESTER HYDROLASE"/>
    <property type="match status" value="1"/>
</dbReference>
<dbReference type="EMBL" id="MDYN01000003">
    <property type="protein sequence ID" value="OQD88902.1"/>
    <property type="molecule type" value="Genomic_DNA"/>
</dbReference>
<evidence type="ECO:0000256" key="2">
    <source>
        <dbReference type="ARBA" id="ARBA00022801"/>
    </source>
</evidence>
<dbReference type="PANTHER" id="PTHR43918">
    <property type="entry name" value="ACETYLCHOLINESTERASE"/>
    <property type="match status" value="1"/>
</dbReference>
<keyword evidence="5" id="KW-1185">Reference proteome</keyword>
<dbReference type="SUPFAM" id="SSF53474">
    <property type="entry name" value="alpha/beta-Hydrolases"/>
    <property type="match status" value="1"/>
</dbReference>
<dbReference type="GO" id="GO:0017000">
    <property type="term" value="P:antibiotic biosynthetic process"/>
    <property type="evidence" value="ECO:0007669"/>
    <property type="project" value="UniProtKB-ARBA"/>
</dbReference>
<dbReference type="Pfam" id="PF00135">
    <property type="entry name" value="COesterase"/>
    <property type="match status" value="1"/>
</dbReference>
<evidence type="ECO:0000256" key="1">
    <source>
        <dbReference type="ARBA" id="ARBA00005964"/>
    </source>
</evidence>
<dbReference type="Gene3D" id="3.40.50.1820">
    <property type="entry name" value="alpha/beta hydrolase"/>
    <property type="match status" value="1"/>
</dbReference>
<sequence>MSDEFNSSFFTAAVPLFVAECLAGTQHQLAAPTSHIQKGTLIRKYIDSYKQDVFLGIPFAQPPIGHLRFNAPQPVSKTWKHPLNATVYAAYYVNYLNPLAC</sequence>
<reference evidence="5" key="1">
    <citation type="journal article" date="2017" name="Nat. Microbiol.">
        <title>Global analysis of biosynthetic gene clusters reveals vast potential of secondary metabolite production in Penicillium species.</title>
        <authorList>
            <person name="Nielsen J.C."/>
            <person name="Grijseels S."/>
            <person name="Prigent S."/>
            <person name="Ji B."/>
            <person name="Dainat J."/>
            <person name="Nielsen K.F."/>
            <person name="Frisvad J.C."/>
            <person name="Workman M."/>
            <person name="Nielsen J."/>
        </authorList>
    </citation>
    <scope>NUCLEOTIDE SEQUENCE [LARGE SCALE GENOMIC DNA]</scope>
    <source>
        <strain evidence="5">IBT 31811</strain>
    </source>
</reference>
<evidence type="ECO:0000313" key="5">
    <source>
        <dbReference type="Proteomes" id="UP000191672"/>
    </source>
</evidence>